<evidence type="ECO:0000313" key="2">
    <source>
        <dbReference type="EMBL" id="MEX0409214.1"/>
    </source>
</evidence>
<name>A0ABV3SQX7_9HYPH</name>
<evidence type="ECO:0000256" key="1">
    <source>
        <dbReference type="SAM" id="MobiDB-lite"/>
    </source>
</evidence>
<evidence type="ECO:0000313" key="3">
    <source>
        <dbReference type="Proteomes" id="UP001556692"/>
    </source>
</evidence>
<proteinExistence type="predicted"/>
<reference evidence="2 3" key="1">
    <citation type="submission" date="2024-05" db="EMBL/GenBank/DDBJ databases">
        <authorList>
            <person name="Jiang F."/>
        </authorList>
    </citation>
    <scope>NUCLEOTIDE SEQUENCE [LARGE SCALE GENOMIC DNA]</scope>
    <source>
        <strain evidence="2 3">LZ166</strain>
    </source>
</reference>
<dbReference type="Proteomes" id="UP001556692">
    <property type="component" value="Unassembled WGS sequence"/>
</dbReference>
<accession>A0ABV3SQX7</accession>
<feature type="region of interest" description="Disordered" evidence="1">
    <location>
        <begin position="1"/>
        <end position="20"/>
    </location>
</feature>
<protein>
    <submittedName>
        <fullName evidence="2">DUF3572 domain-containing protein</fullName>
    </submittedName>
</protein>
<keyword evidence="3" id="KW-1185">Reference proteome</keyword>
<dbReference type="InterPro" id="IPR021955">
    <property type="entry name" value="DUF3572"/>
</dbReference>
<gene>
    <name evidence="2" type="ORF">ABGN05_26575</name>
</gene>
<dbReference type="Pfam" id="PF12096">
    <property type="entry name" value="DUF3572"/>
    <property type="match status" value="1"/>
</dbReference>
<dbReference type="RefSeq" id="WP_367957067.1">
    <property type="nucleotide sequence ID" value="NZ_JBDPGJ010000008.1"/>
</dbReference>
<sequence length="109" mass="11323">MKDVSRPPNRSARAPKPGPDAEALAVGALSFIASDPVLMPRFLAMSGIEASDIRRAAAEPGFLAGVLNFLLAHEPSLMAFCDATGADPGQVGRAAQMLPGGDENFDRST</sequence>
<dbReference type="EMBL" id="JBDPGJ010000008">
    <property type="protein sequence ID" value="MEX0409214.1"/>
    <property type="molecule type" value="Genomic_DNA"/>
</dbReference>
<comment type="caution">
    <text evidence="2">The sequence shown here is derived from an EMBL/GenBank/DDBJ whole genome shotgun (WGS) entry which is preliminary data.</text>
</comment>
<organism evidence="2 3">
    <name type="scientific">Aquibium pacificus</name>
    <dbReference type="NCBI Taxonomy" id="3153579"/>
    <lineage>
        <taxon>Bacteria</taxon>
        <taxon>Pseudomonadati</taxon>
        <taxon>Pseudomonadota</taxon>
        <taxon>Alphaproteobacteria</taxon>
        <taxon>Hyphomicrobiales</taxon>
        <taxon>Phyllobacteriaceae</taxon>
        <taxon>Aquibium</taxon>
    </lineage>
</organism>